<proteinExistence type="inferred from homology"/>
<evidence type="ECO:0000256" key="2">
    <source>
        <dbReference type="ARBA" id="ARBA00022797"/>
    </source>
</evidence>
<dbReference type="PANTHER" id="PTHR41534">
    <property type="entry name" value="BLR3401 PROTEIN"/>
    <property type="match status" value="1"/>
</dbReference>
<dbReference type="InterPro" id="IPR032710">
    <property type="entry name" value="NTF2-like_dom_sf"/>
</dbReference>
<keyword evidence="2" id="KW-0058">Aromatic hydrocarbons catabolism</keyword>
<evidence type="ECO:0000256" key="4">
    <source>
        <dbReference type="ARBA" id="ARBA00023002"/>
    </source>
</evidence>
<dbReference type="SUPFAM" id="SSF54427">
    <property type="entry name" value="NTF2-like"/>
    <property type="match status" value="1"/>
</dbReference>
<evidence type="ECO:0000313" key="5">
    <source>
        <dbReference type="EMBL" id="BAC82527.1"/>
    </source>
</evidence>
<dbReference type="GO" id="GO:0051213">
    <property type="term" value="F:dioxygenase activity"/>
    <property type="evidence" value="ECO:0007669"/>
    <property type="project" value="UniProtKB-KW"/>
</dbReference>
<evidence type="ECO:0000256" key="1">
    <source>
        <dbReference type="ARBA" id="ARBA00009570"/>
    </source>
</evidence>
<protein>
    <submittedName>
        <fullName evidence="5">Small subunit of terminal dioxygenase in aniline dioxygenase</fullName>
    </submittedName>
</protein>
<keyword evidence="3 5" id="KW-0223">Dioxygenase</keyword>
<sequence>MNTATQEVAGQHRYRHQPPSLYVVASFYDWLIDVSADLAQAVVRDPDAVDDARQREIARALTAESRLLDQGALVNEAYEHWLALYAEECAYWIPAGSPAPDPRHAVTLEFHDRRRLLDRVARLRTGLAFSQFPTSRTARQWSGLEVWPSAGRSDEWRARYSFTLVESREGHNRVLAGWNGFVVRQIGDHLRIVLKQVNLIDNESPQGNNSFFL</sequence>
<dbReference type="GO" id="GO:0019380">
    <property type="term" value="P:3-phenylpropionate catabolic process"/>
    <property type="evidence" value="ECO:0007669"/>
    <property type="project" value="TreeGrafter"/>
</dbReference>
<dbReference type="AlphaFoldDB" id="Q76KR5"/>
<comment type="similarity">
    <text evidence="1">Belongs to the bacterial ring-hydroxylating dioxygenase beta subunit family.</text>
</comment>
<reference evidence="5" key="2">
    <citation type="journal article" date="2001" name="Biosci. Biotechnol. Biochem.">
        <title>Regulation by two CatR proteins that differ in binding affinity to catB promoters expressing two cat gene clusters.</title>
        <authorList>
            <person name="Takashima A."/>
            <person name="Murakami S."/>
            <person name="Takenaka S."/>
            <person name="Aoki K."/>
        </authorList>
    </citation>
    <scope>NUCLEOTIDE SEQUENCE</scope>
    <source>
        <strain evidence="5">ANA-18</strain>
    </source>
</reference>
<reference evidence="5" key="1">
    <citation type="journal article" date="1999" name="Gene">
        <title>Cloning and sequence analysis of two catechol-degrading gene clusters from the aniline-assimilating bacterium Frateuria species ANA-18.</title>
        <authorList>
            <person name="Murakami S."/>
            <person name="Takashima A."/>
            <person name="Takemoto J."/>
            <person name="Takenaka S."/>
            <person name="Shinke R."/>
            <person name="Aoki K."/>
        </authorList>
    </citation>
    <scope>NUCLEOTIDE SEQUENCE</scope>
    <source>
        <strain evidence="5">ANA-18</strain>
    </source>
</reference>
<gene>
    <name evidence="5" type="primary">tdnA2</name>
</gene>
<accession>Q76KR5</accession>
<dbReference type="PANTHER" id="PTHR41534:SF1">
    <property type="entry name" value="BLR3401 PROTEIN"/>
    <property type="match status" value="1"/>
</dbReference>
<dbReference type="CDD" id="cd00667">
    <property type="entry name" value="ring_hydroxylating_dioxygenases_beta"/>
    <property type="match status" value="1"/>
</dbReference>
<reference evidence="5" key="3">
    <citation type="journal article" date="2003" name="Biosci. Biotechnol. Biochem.">
        <title>Cloning and functional analysis of aniline dioxygenase gene cluster, from Frateuria species ANA-18, that metabolizes aniline via an ortho-cleavage pathway of catechol.</title>
        <authorList>
            <person name="Murakami S."/>
            <person name="Hayashi T."/>
            <person name="Maeda T."/>
            <person name="Takenaka S."/>
            <person name="Aoki K."/>
        </authorList>
    </citation>
    <scope>NUCLEOTIDE SEQUENCE</scope>
    <source>
        <strain evidence="5">ANA-18</strain>
    </source>
</reference>
<dbReference type="Gene3D" id="3.10.450.50">
    <property type="match status" value="1"/>
</dbReference>
<evidence type="ECO:0000256" key="3">
    <source>
        <dbReference type="ARBA" id="ARBA00022964"/>
    </source>
</evidence>
<dbReference type="Pfam" id="PF00866">
    <property type="entry name" value="Ring_hydroxyl_B"/>
    <property type="match status" value="1"/>
</dbReference>
<dbReference type="EMBL" id="AB089795">
    <property type="protein sequence ID" value="BAC82527.1"/>
    <property type="molecule type" value="Genomic_DNA"/>
</dbReference>
<name>Q76KR5_9GAMM</name>
<dbReference type="InterPro" id="IPR000391">
    <property type="entry name" value="Rng_hydr_dOase-bsu"/>
</dbReference>
<organism evidence="5">
    <name type="scientific">Frateuria sp. ANA-18</name>
    <dbReference type="NCBI Taxonomy" id="70412"/>
    <lineage>
        <taxon>Bacteria</taxon>
        <taxon>Pseudomonadati</taxon>
        <taxon>Pseudomonadota</taxon>
        <taxon>Gammaproteobacteria</taxon>
        <taxon>Lysobacterales</taxon>
        <taxon>Rhodanobacteraceae</taxon>
        <taxon>Frateuria</taxon>
    </lineage>
</organism>
<keyword evidence="4" id="KW-0560">Oxidoreductase</keyword>